<keyword evidence="17" id="KW-1185">Reference proteome</keyword>
<comment type="caution">
    <text evidence="16">The sequence shown here is derived from an EMBL/GenBank/DDBJ whole genome shotgun (WGS) entry which is preliminary data.</text>
</comment>
<evidence type="ECO:0000256" key="6">
    <source>
        <dbReference type="ARBA" id="ARBA00022679"/>
    </source>
</evidence>
<evidence type="ECO:0000256" key="13">
    <source>
        <dbReference type="SAM" id="Phobius"/>
    </source>
</evidence>
<dbReference type="Proteomes" id="UP000610862">
    <property type="component" value="Unassembled WGS sequence"/>
</dbReference>
<feature type="transmembrane region" description="Helical" evidence="13">
    <location>
        <begin position="312"/>
        <end position="335"/>
    </location>
</feature>
<dbReference type="SUPFAM" id="SSF103190">
    <property type="entry name" value="Sensory domain-like"/>
    <property type="match status" value="1"/>
</dbReference>
<dbReference type="InterPro" id="IPR029151">
    <property type="entry name" value="Sensor-like_sf"/>
</dbReference>
<keyword evidence="6" id="KW-0808">Transferase</keyword>
<organism evidence="16 17">
    <name type="scientific">Lentihominibacter hominis</name>
    <dbReference type="NCBI Taxonomy" id="2763645"/>
    <lineage>
        <taxon>Bacteria</taxon>
        <taxon>Bacillati</taxon>
        <taxon>Bacillota</taxon>
        <taxon>Clostridia</taxon>
        <taxon>Peptostreptococcales</taxon>
        <taxon>Anaerovoracaceae</taxon>
        <taxon>Lentihominibacter</taxon>
    </lineage>
</organism>
<evidence type="ECO:0000256" key="2">
    <source>
        <dbReference type="ARBA" id="ARBA00004651"/>
    </source>
</evidence>
<evidence type="ECO:0000256" key="8">
    <source>
        <dbReference type="ARBA" id="ARBA00022741"/>
    </source>
</evidence>
<dbReference type="GO" id="GO:0000155">
    <property type="term" value="F:phosphorelay sensor kinase activity"/>
    <property type="evidence" value="ECO:0007669"/>
    <property type="project" value="InterPro"/>
</dbReference>
<evidence type="ECO:0000313" key="17">
    <source>
        <dbReference type="Proteomes" id="UP000610862"/>
    </source>
</evidence>
<dbReference type="InterPro" id="IPR003661">
    <property type="entry name" value="HisK_dim/P_dom"/>
</dbReference>
<dbReference type="EMBL" id="JACRTA010000001">
    <property type="protein sequence ID" value="MBC8568151.1"/>
    <property type="molecule type" value="Genomic_DNA"/>
</dbReference>
<name>A0A926E9W2_9FIRM</name>
<dbReference type="Pfam" id="PF02518">
    <property type="entry name" value="HATPase_c"/>
    <property type="match status" value="1"/>
</dbReference>
<evidence type="ECO:0000256" key="7">
    <source>
        <dbReference type="ARBA" id="ARBA00022692"/>
    </source>
</evidence>
<feature type="signal peptide" evidence="14">
    <location>
        <begin position="1"/>
        <end position="24"/>
    </location>
</feature>
<dbReference type="Gene3D" id="3.30.450.20">
    <property type="entry name" value="PAS domain"/>
    <property type="match status" value="1"/>
</dbReference>
<dbReference type="GO" id="GO:0005886">
    <property type="term" value="C:plasma membrane"/>
    <property type="evidence" value="ECO:0007669"/>
    <property type="project" value="UniProtKB-SubCell"/>
</dbReference>
<dbReference type="InterPro" id="IPR036890">
    <property type="entry name" value="HATPase_C_sf"/>
</dbReference>
<dbReference type="SUPFAM" id="SSF55874">
    <property type="entry name" value="ATPase domain of HSP90 chaperone/DNA topoisomerase II/histidine kinase"/>
    <property type="match status" value="1"/>
</dbReference>
<keyword evidence="10" id="KW-0067">ATP-binding</keyword>
<keyword evidence="13" id="KW-0472">Membrane</keyword>
<dbReference type="AlphaFoldDB" id="A0A926E9W2"/>
<evidence type="ECO:0000256" key="14">
    <source>
        <dbReference type="SAM" id="SignalP"/>
    </source>
</evidence>
<dbReference type="InterPro" id="IPR003594">
    <property type="entry name" value="HATPase_dom"/>
</dbReference>
<evidence type="ECO:0000256" key="9">
    <source>
        <dbReference type="ARBA" id="ARBA00022777"/>
    </source>
</evidence>
<evidence type="ECO:0000259" key="15">
    <source>
        <dbReference type="PROSITE" id="PS50109"/>
    </source>
</evidence>
<keyword evidence="5" id="KW-0597">Phosphoprotein</keyword>
<evidence type="ECO:0000256" key="12">
    <source>
        <dbReference type="ARBA" id="ARBA00023012"/>
    </source>
</evidence>
<dbReference type="CDD" id="cd12913">
    <property type="entry name" value="PDC1_MCP_like"/>
    <property type="match status" value="1"/>
</dbReference>
<evidence type="ECO:0000256" key="1">
    <source>
        <dbReference type="ARBA" id="ARBA00000085"/>
    </source>
</evidence>
<keyword evidence="12" id="KW-0902">Two-component regulatory system</keyword>
<feature type="domain" description="Histidine kinase" evidence="15">
    <location>
        <begin position="405"/>
        <end position="623"/>
    </location>
</feature>
<keyword evidence="7 13" id="KW-0812">Transmembrane</keyword>
<sequence length="628" mass="71220">MNRIIKKISAITILIAFCAFTAFAAIETVTFSKVLKKAADDKLFFETKKFANQISMVFENAEGSVDTLCAEVSNSFDISEQLRDSSYIKEYMKLYSPVIKDALTDIEDSQGLYITFSPDITDRQGTYEIWYSYDKDGRLTYTDAMSNGIYYESFDDEEFPTMQYYFSAVESPGEGIWTEPYVDSDINEEVIAYSRAVYCENMLIGVIGTDIYTEYTIDLISDMRVENDGMVFLLDGENNEIISSDNIREAGFLDSHDLWETITAGMEGKKDGFFGVDWNGKAMRISFSELSNEWKLAIINYEDKLYSAYDNIIIIVISLSAILVLLLSAAIYFTVRYFSSPVDRAIKMLHMMDLDNQVEEREATGIKEESDIELIVRKAMKRQRMNDIMLANQARLASVGEMMANVTHQWKQPLNNINIVMGNLKDDIENGQISEEEALLAISKVERLTTGMSDTLTDFSDYLKPDMKLVAFNVNHVIEAVLDLFKDKIKTRNIQVNVKGEEGLMSYGYKNSLYHVILNIVDNAIDAIDERGSEGGIIDIAIRRETGKCGRISVEIFNNGVQLSESERENLFRPYYTTKGSSDGTGLGLAISKHFIEESMAGEISLENYKDGVRCVILINEKEERHDR</sequence>
<keyword evidence="4" id="KW-1003">Cell membrane</keyword>
<keyword evidence="8" id="KW-0547">Nucleotide-binding</keyword>
<evidence type="ECO:0000256" key="5">
    <source>
        <dbReference type="ARBA" id="ARBA00022553"/>
    </source>
</evidence>
<comment type="subcellular location">
    <subcellularLocation>
        <location evidence="2">Cell membrane</location>
        <topology evidence="2">Multi-pass membrane protein</topology>
    </subcellularLocation>
</comment>
<evidence type="ECO:0000313" key="16">
    <source>
        <dbReference type="EMBL" id="MBC8568151.1"/>
    </source>
</evidence>
<dbReference type="SMART" id="SM00387">
    <property type="entry name" value="HATPase_c"/>
    <property type="match status" value="1"/>
</dbReference>
<dbReference type="PANTHER" id="PTHR43065:SF10">
    <property type="entry name" value="PEROXIDE STRESS-ACTIVATED HISTIDINE KINASE MAK3"/>
    <property type="match status" value="1"/>
</dbReference>
<dbReference type="GO" id="GO:0005524">
    <property type="term" value="F:ATP binding"/>
    <property type="evidence" value="ECO:0007669"/>
    <property type="project" value="UniProtKB-KW"/>
</dbReference>
<dbReference type="PANTHER" id="PTHR43065">
    <property type="entry name" value="SENSOR HISTIDINE KINASE"/>
    <property type="match status" value="1"/>
</dbReference>
<keyword evidence="11 13" id="KW-1133">Transmembrane helix</keyword>
<evidence type="ECO:0000256" key="4">
    <source>
        <dbReference type="ARBA" id="ARBA00022475"/>
    </source>
</evidence>
<evidence type="ECO:0000256" key="3">
    <source>
        <dbReference type="ARBA" id="ARBA00012438"/>
    </source>
</evidence>
<dbReference type="Gene3D" id="1.10.287.130">
    <property type="match status" value="1"/>
</dbReference>
<dbReference type="PRINTS" id="PR00344">
    <property type="entry name" value="BCTRLSENSOR"/>
</dbReference>
<dbReference type="SUPFAM" id="SSF47384">
    <property type="entry name" value="Homodimeric domain of signal transducing histidine kinase"/>
    <property type="match status" value="1"/>
</dbReference>
<dbReference type="InterPro" id="IPR005467">
    <property type="entry name" value="His_kinase_dom"/>
</dbReference>
<dbReference type="RefSeq" id="WP_177267645.1">
    <property type="nucleotide sequence ID" value="NZ_JACRTA010000001.1"/>
</dbReference>
<proteinExistence type="predicted"/>
<dbReference type="InterPro" id="IPR004358">
    <property type="entry name" value="Sig_transdc_His_kin-like_C"/>
</dbReference>
<evidence type="ECO:0000256" key="11">
    <source>
        <dbReference type="ARBA" id="ARBA00022989"/>
    </source>
</evidence>
<dbReference type="Gene3D" id="3.30.565.10">
    <property type="entry name" value="Histidine kinase-like ATPase, C-terminal domain"/>
    <property type="match status" value="1"/>
</dbReference>
<dbReference type="InterPro" id="IPR036097">
    <property type="entry name" value="HisK_dim/P_sf"/>
</dbReference>
<protein>
    <recommendedName>
        <fullName evidence="3">histidine kinase</fullName>
        <ecNumber evidence="3">2.7.13.3</ecNumber>
    </recommendedName>
</protein>
<gene>
    <name evidence="16" type="ORF">H8692_05125</name>
</gene>
<keyword evidence="9 16" id="KW-0418">Kinase</keyword>
<dbReference type="CDD" id="cd00082">
    <property type="entry name" value="HisKA"/>
    <property type="match status" value="1"/>
</dbReference>
<dbReference type="Pfam" id="PF22673">
    <property type="entry name" value="MCP-like_PDC_1"/>
    <property type="match status" value="1"/>
</dbReference>
<dbReference type="PROSITE" id="PS50109">
    <property type="entry name" value="HIS_KIN"/>
    <property type="match status" value="1"/>
</dbReference>
<feature type="chain" id="PRO_5038093033" description="histidine kinase" evidence="14">
    <location>
        <begin position="25"/>
        <end position="628"/>
    </location>
</feature>
<dbReference type="EC" id="2.7.13.3" evidence="3"/>
<reference evidence="16" key="1">
    <citation type="submission" date="2020-08" db="EMBL/GenBank/DDBJ databases">
        <title>Genome public.</title>
        <authorList>
            <person name="Liu C."/>
            <person name="Sun Q."/>
        </authorList>
    </citation>
    <scope>NUCLEOTIDE SEQUENCE</scope>
    <source>
        <strain evidence="16">NSJ-24</strain>
    </source>
</reference>
<comment type="catalytic activity">
    <reaction evidence="1">
        <text>ATP + protein L-histidine = ADP + protein N-phospho-L-histidine.</text>
        <dbReference type="EC" id="2.7.13.3"/>
    </reaction>
</comment>
<evidence type="ECO:0000256" key="10">
    <source>
        <dbReference type="ARBA" id="ARBA00022840"/>
    </source>
</evidence>
<keyword evidence="14" id="KW-0732">Signal</keyword>
<accession>A0A926E9W2</accession>